<keyword evidence="16" id="KW-1185">Reference proteome</keyword>
<keyword evidence="6 10" id="KW-0547">Nucleotide-binding</keyword>
<dbReference type="EC" id="2.5.1.6" evidence="10"/>
<evidence type="ECO:0000313" key="16">
    <source>
        <dbReference type="Proteomes" id="UP001295684"/>
    </source>
</evidence>
<dbReference type="InterPro" id="IPR022628">
    <property type="entry name" value="S-AdoMet_synt_N"/>
</dbReference>
<dbReference type="PROSITE" id="PS00376">
    <property type="entry name" value="ADOMET_SYNTHASE_1"/>
    <property type="match status" value="1"/>
</dbReference>
<dbReference type="GO" id="GO:0004478">
    <property type="term" value="F:methionine adenosyltransferase activity"/>
    <property type="evidence" value="ECO:0007669"/>
    <property type="project" value="UniProtKB-EC"/>
</dbReference>
<dbReference type="Proteomes" id="UP001295684">
    <property type="component" value="Unassembled WGS sequence"/>
</dbReference>
<sequence length="389" mass="43176">MEGKRNDHFFFASESVGEGHPDKLCDQISDAILDAALEIDPEAKSGLETATKTGMIVLLGEIRMKDRDKIDLEQIARKVCKEVGFTSEEIGLDCEKCQVIINVPDQSEEIAQAVHIDKEEDIGAGDQGIMFGYACDDDEETLHPLTHLYCNRMCEKMAELRRSGELGWLRPDCKSQITMEYKKEGKDYVPVRVHNVLISTQHDPDVEGLEEAIKEKVIHAVIPEKYLIDTTYFINPSGSFVSGGPEADAGLTGRKIIVDTYGGWAPHGGGAFSGKDASKVDRSAAYYGRYVAKSLVAAGLARRVLIQVSYSIGVAKPLSIHVDSYGTVKEGLDDDDLARIIDENFDFRPSNIIKELDLKRPIFRKTAAYGHFGRTDPDFTWEQPKTLNI</sequence>
<evidence type="ECO:0000259" key="14">
    <source>
        <dbReference type="Pfam" id="PF02773"/>
    </source>
</evidence>
<keyword evidence="8 10" id="KW-0460">Magnesium</keyword>
<dbReference type="InterPro" id="IPR022630">
    <property type="entry name" value="S-AdoMet_synt_C"/>
</dbReference>
<dbReference type="InterPro" id="IPR022636">
    <property type="entry name" value="S-AdoMet_synthetase_sfam"/>
</dbReference>
<reference evidence="15" key="1">
    <citation type="submission" date="2023-07" db="EMBL/GenBank/DDBJ databases">
        <authorList>
            <consortium name="AG Swart"/>
            <person name="Singh M."/>
            <person name="Singh A."/>
            <person name="Seah K."/>
            <person name="Emmerich C."/>
        </authorList>
    </citation>
    <scope>NUCLEOTIDE SEQUENCE</scope>
    <source>
        <strain evidence="15">DP1</strain>
    </source>
</reference>
<protein>
    <recommendedName>
        <fullName evidence="10">S-adenosylmethionine synthase</fullName>
        <ecNumber evidence="10">2.5.1.6</ecNumber>
    </recommendedName>
</protein>
<dbReference type="Pfam" id="PF02773">
    <property type="entry name" value="S-AdoMet_synt_C"/>
    <property type="match status" value="1"/>
</dbReference>
<name>A0AAD1URW0_EUPCR</name>
<dbReference type="GO" id="GO:0006730">
    <property type="term" value="P:one-carbon metabolic process"/>
    <property type="evidence" value="ECO:0007669"/>
    <property type="project" value="UniProtKB-KW"/>
</dbReference>
<organism evidence="15 16">
    <name type="scientific">Euplotes crassus</name>
    <dbReference type="NCBI Taxonomy" id="5936"/>
    <lineage>
        <taxon>Eukaryota</taxon>
        <taxon>Sar</taxon>
        <taxon>Alveolata</taxon>
        <taxon>Ciliophora</taxon>
        <taxon>Intramacronucleata</taxon>
        <taxon>Spirotrichea</taxon>
        <taxon>Hypotrichia</taxon>
        <taxon>Euplotida</taxon>
        <taxon>Euplotidae</taxon>
        <taxon>Moneuplotes</taxon>
    </lineage>
</organism>
<dbReference type="AlphaFoldDB" id="A0AAD1URW0"/>
<dbReference type="PIRSF" id="PIRSF000497">
    <property type="entry name" value="MAT"/>
    <property type="match status" value="1"/>
</dbReference>
<dbReference type="InterPro" id="IPR022631">
    <property type="entry name" value="ADOMET_SYNTHASE_CS"/>
</dbReference>
<evidence type="ECO:0000256" key="7">
    <source>
        <dbReference type="ARBA" id="ARBA00022840"/>
    </source>
</evidence>
<evidence type="ECO:0000259" key="12">
    <source>
        <dbReference type="Pfam" id="PF00438"/>
    </source>
</evidence>
<keyword evidence="7 10" id="KW-0067">ATP-binding</keyword>
<dbReference type="PANTHER" id="PTHR11964">
    <property type="entry name" value="S-ADENOSYLMETHIONINE SYNTHETASE"/>
    <property type="match status" value="1"/>
</dbReference>
<keyword evidence="9 10" id="KW-0630">Potassium</keyword>
<dbReference type="FunFam" id="3.30.300.10:FF:000003">
    <property type="entry name" value="S-adenosylmethionine synthase"/>
    <property type="match status" value="1"/>
</dbReference>
<evidence type="ECO:0000256" key="3">
    <source>
        <dbReference type="ARBA" id="ARBA00022563"/>
    </source>
</evidence>
<proteinExistence type="inferred from homology"/>
<evidence type="ECO:0000256" key="11">
    <source>
        <dbReference type="RuleBase" id="RU004462"/>
    </source>
</evidence>
<keyword evidence="5 10" id="KW-0479">Metal-binding</keyword>
<comment type="caution">
    <text evidence="15">The sequence shown here is derived from an EMBL/GenBank/DDBJ whole genome shotgun (WGS) entry which is preliminary data.</text>
</comment>
<evidence type="ECO:0000256" key="10">
    <source>
        <dbReference type="RuleBase" id="RU000541"/>
    </source>
</evidence>
<comment type="pathway">
    <text evidence="1 10">Amino-acid biosynthesis; S-adenosyl-L-methionine biosynthesis; S-adenosyl-L-methionine from L-methionine: step 1/1.</text>
</comment>
<feature type="domain" description="S-adenosylmethionine synthetase central" evidence="13">
    <location>
        <begin position="121"/>
        <end position="240"/>
    </location>
</feature>
<evidence type="ECO:0000256" key="9">
    <source>
        <dbReference type="ARBA" id="ARBA00022958"/>
    </source>
</evidence>
<evidence type="ECO:0000259" key="13">
    <source>
        <dbReference type="Pfam" id="PF02772"/>
    </source>
</evidence>
<evidence type="ECO:0000256" key="2">
    <source>
        <dbReference type="ARBA" id="ARBA00009685"/>
    </source>
</evidence>
<evidence type="ECO:0000256" key="8">
    <source>
        <dbReference type="ARBA" id="ARBA00022842"/>
    </source>
</evidence>
<evidence type="ECO:0000313" key="15">
    <source>
        <dbReference type="EMBL" id="CAI2369990.1"/>
    </source>
</evidence>
<evidence type="ECO:0000256" key="4">
    <source>
        <dbReference type="ARBA" id="ARBA00022679"/>
    </source>
</evidence>
<accession>A0AAD1URW0</accession>
<dbReference type="EMBL" id="CAMPGE010011150">
    <property type="protein sequence ID" value="CAI2369990.1"/>
    <property type="molecule type" value="Genomic_DNA"/>
</dbReference>
<comment type="cofactor">
    <cofactor evidence="10">
        <name>Mg(2+)</name>
        <dbReference type="ChEBI" id="CHEBI:18420"/>
    </cofactor>
    <text evidence="10">Binds 2 magnesium ions per subunit. The magnesium ions interact primarily with the substrate.</text>
</comment>
<dbReference type="GO" id="GO:0046872">
    <property type="term" value="F:metal ion binding"/>
    <property type="evidence" value="ECO:0007669"/>
    <property type="project" value="UniProtKB-KW"/>
</dbReference>
<dbReference type="NCBIfam" id="TIGR01034">
    <property type="entry name" value="metK"/>
    <property type="match status" value="1"/>
</dbReference>
<evidence type="ECO:0000256" key="1">
    <source>
        <dbReference type="ARBA" id="ARBA00005224"/>
    </source>
</evidence>
<dbReference type="InterPro" id="IPR002133">
    <property type="entry name" value="S-AdoMet_synthetase"/>
</dbReference>
<comment type="function">
    <text evidence="10">Catalyzes the formation of S-adenosylmethionine from methionine and ATP.</text>
</comment>
<keyword evidence="3 10" id="KW-0554">One-carbon metabolism</keyword>
<feature type="domain" description="S-adenosylmethionine synthetase N-terminal" evidence="12">
    <location>
        <begin position="9"/>
        <end position="107"/>
    </location>
</feature>
<dbReference type="Pfam" id="PF02772">
    <property type="entry name" value="S-AdoMet_synt_M"/>
    <property type="match status" value="1"/>
</dbReference>
<dbReference type="SUPFAM" id="SSF55973">
    <property type="entry name" value="S-adenosylmethionine synthetase"/>
    <property type="match status" value="3"/>
</dbReference>
<dbReference type="GO" id="GO:0005524">
    <property type="term" value="F:ATP binding"/>
    <property type="evidence" value="ECO:0007669"/>
    <property type="project" value="UniProtKB-KW"/>
</dbReference>
<dbReference type="FunFam" id="3.30.300.10:FF:000004">
    <property type="entry name" value="S-adenosylmethionine synthase"/>
    <property type="match status" value="1"/>
</dbReference>
<dbReference type="InterPro" id="IPR022629">
    <property type="entry name" value="S-AdoMet_synt_central"/>
</dbReference>
<dbReference type="PROSITE" id="PS00377">
    <property type="entry name" value="ADOMET_SYNTHASE_2"/>
    <property type="match status" value="1"/>
</dbReference>
<feature type="domain" description="S-adenosylmethionine synthetase C-terminal" evidence="14">
    <location>
        <begin position="243"/>
        <end position="383"/>
    </location>
</feature>
<dbReference type="CDD" id="cd18079">
    <property type="entry name" value="S-AdoMet_synt"/>
    <property type="match status" value="1"/>
</dbReference>
<comment type="similarity">
    <text evidence="2 11">Belongs to the AdoMet synthase family.</text>
</comment>
<comment type="catalytic activity">
    <reaction evidence="10">
        <text>L-methionine + ATP + H2O = S-adenosyl-L-methionine + phosphate + diphosphate</text>
        <dbReference type="Rhea" id="RHEA:21080"/>
        <dbReference type="ChEBI" id="CHEBI:15377"/>
        <dbReference type="ChEBI" id="CHEBI:30616"/>
        <dbReference type="ChEBI" id="CHEBI:33019"/>
        <dbReference type="ChEBI" id="CHEBI:43474"/>
        <dbReference type="ChEBI" id="CHEBI:57844"/>
        <dbReference type="ChEBI" id="CHEBI:59789"/>
        <dbReference type="EC" id="2.5.1.6"/>
    </reaction>
</comment>
<dbReference type="Gene3D" id="3.30.300.10">
    <property type="match status" value="3"/>
</dbReference>
<comment type="cofactor">
    <cofactor evidence="10">
        <name>K(+)</name>
        <dbReference type="ChEBI" id="CHEBI:29103"/>
    </cofactor>
    <text evidence="10">Binds 1 potassium ion per subunit. The potassium ion interacts primarily with the substrate.</text>
</comment>
<evidence type="ECO:0000256" key="5">
    <source>
        <dbReference type="ARBA" id="ARBA00022723"/>
    </source>
</evidence>
<evidence type="ECO:0000256" key="6">
    <source>
        <dbReference type="ARBA" id="ARBA00022741"/>
    </source>
</evidence>
<keyword evidence="4 10" id="KW-0808">Transferase</keyword>
<dbReference type="Pfam" id="PF00438">
    <property type="entry name" value="S-AdoMet_synt_N"/>
    <property type="match status" value="1"/>
</dbReference>
<gene>
    <name evidence="15" type="ORF">ECRASSUSDP1_LOCUS11297</name>
</gene>
<dbReference type="GO" id="GO:0006556">
    <property type="term" value="P:S-adenosylmethionine biosynthetic process"/>
    <property type="evidence" value="ECO:0007669"/>
    <property type="project" value="InterPro"/>
</dbReference>